<dbReference type="Gene3D" id="6.10.160.10">
    <property type="match status" value="1"/>
</dbReference>
<dbReference type="GO" id="GO:1990904">
    <property type="term" value="C:ribonucleoprotein complex"/>
    <property type="evidence" value="ECO:0007669"/>
    <property type="project" value="UniProtKB-KW"/>
</dbReference>
<dbReference type="CDD" id="cd07026">
    <property type="entry name" value="Ribosomal_L20"/>
    <property type="match status" value="1"/>
</dbReference>
<dbReference type="InParanoid" id="A0A6P8IVX8"/>
<dbReference type="FunCoup" id="A0A6P8IVX8">
    <property type="interactions" value="931"/>
</dbReference>
<keyword evidence="3 6" id="KW-0687">Ribonucleoprotein</keyword>
<dbReference type="HAMAP" id="MF_00382">
    <property type="entry name" value="Ribosomal_bL20"/>
    <property type="match status" value="1"/>
</dbReference>
<sequence length="125" mass="14639">MVRGGPADRTVRRAKIFALAKGFRGRSKNCYSLAVRRVQKALQYQYVSRHLKKRDMRSLWQTRINIAGREHNINYSSFMYQMARCNIQLNRKMLSELAIHEPRSFKSLADLAKRRLEDGLLAAIR</sequence>
<keyword evidence="7" id="KW-1185">Reference proteome</keyword>
<evidence type="ECO:0000256" key="6">
    <source>
        <dbReference type="RuleBase" id="RU000561"/>
    </source>
</evidence>
<proteinExistence type="inferred from homology"/>
<dbReference type="AlphaFoldDB" id="A0A6P8IVX8"/>
<accession>A0A6P8IVX8</accession>
<dbReference type="OrthoDB" id="10251781at2759"/>
<dbReference type="RefSeq" id="XP_031571264.1">
    <property type="nucleotide sequence ID" value="XM_031715404.1"/>
</dbReference>
<comment type="similarity">
    <text evidence="1 6">Belongs to the bacterial ribosomal protein bL20 family.</text>
</comment>
<dbReference type="SUPFAM" id="SSF74731">
    <property type="entry name" value="Ribosomal protein L20"/>
    <property type="match status" value="1"/>
</dbReference>
<name>A0A6P8IVX8_ACTTE</name>
<evidence type="ECO:0000256" key="1">
    <source>
        <dbReference type="ARBA" id="ARBA00007698"/>
    </source>
</evidence>
<evidence type="ECO:0000313" key="7">
    <source>
        <dbReference type="Proteomes" id="UP000515163"/>
    </source>
</evidence>
<dbReference type="PANTHER" id="PTHR10986">
    <property type="entry name" value="39S RIBOSOMAL PROTEIN L20"/>
    <property type="match status" value="1"/>
</dbReference>
<dbReference type="FunFam" id="1.10.1900.20:FF:000001">
    <property type="entry name" value="50S ribosomal protein L20"/>
    <property type="match status" value="1"/>
</dbReference>
<dbReference type="NCBIfam" id="TIGR01032">
    <property type="entry name" value="rplT_bact"/>
    <property type="match status" value="1"/>
</dbReference>
<dbReference type="Gene3D" id="1.10.1900.20">
    <property type="entry name" value="Ribosomal protein L20"/>
    <property type="match status" value="1"/>
</dbReference>
<dbReference type="Pfam" id="PF00453">
    <property type="entry name" value="Ribosomal_L20"/>
    <property type="match status" value="1"/>
</dbReference>
<evidence type="ECO:0000313" key="8">
    <source>
        <dbReference type="RefSeq" id="XP_031571264.1"/>
    </source>
</evidence>
<dbReference type="GO" id="GO:0019843">
    <property type="term" value="F:rRNA binding"/>
    <property type="evidence" value="ECO:0007669"/>
    <property type="project" value="InterPro"/>
</dbReference>
<dbReference type="PRINTS" id="PR00062">
    <property type="entry name" value="RIBOSOMALL20"/>
</dbReference>
<dbReference type="GeneID" id="116305477"/>
<keyword evidence="2 6" id="KW-0689">Ribosomal protein</keyword>
<gene>
    <name evidence="8" type="primary">LOC116305477</name>
</gene>
<dbReference type="Proteomes" id="UP000515163">
    <property type="component" value="Unplaced"/>
</dbReference>
<organism evidence="7 8">
    <name type="scientific">Actinia tenebrosa</name>
    <name type="common">Australian red waratah sea anemone</name>
    <dbReference type="NCBI Taxonomy" id="6105"/>
    <lineage>
        <taxon>Eukaryota</taxon>
        <taxon>Metazoa</taxon>
        <taxon>Cnidaria</taxon>
        <taxon>Anthozoa</taxon>
        <taxon>Hexacorallia</taxon>
        <taxon>Actiniaria</taxon>
        <taxon>Actiniidae</taxon>
        <taxon>Actinia</taxon>
    </lineage>
</organism>
<dbReference type="InterPro" id="IPR035566">
    <property type="entry name" value="Ribosomal_protein_bL20_C"/>
</dbReference>
<evidence type="ECO:0000256" key="3">
    <source>
        <dbReference type="ARBA" id="ARBA00023274"/>
    </source>
</evidence>
<reference evidence="8" key="1">
    <citation type="submission" date="2025-08" db="UniProtKB">
        <authorList>
            <consortium name="RefSeq"/>
        </authorList>
    </citation>
    <scope>IDENTIFICATION</scope>
</reference>
<dbReference type="InterPro" id="IPR005813">
    <property type="entry name" value="Ribosomal_bL20"/>
</dbReference>
<dbReference type="KEGG" id="aten:116305477"/>
<dbReference type="GO" id="GO:0006412">
    <property type="term" value="P:translation"/>
    <property type="evidence" value="ECO:0007669"/>
    <property type="project" value="InterPro"/>
</dbReference>
<evidence type="ECO:0000256" key="2">
    <source>
        <dbReference type="ARBA" id="ARBA00022980"/>
    </source>
</evidence>
<evidence type="ECO:0000256" key="5">
    <source>
        <dbReference type="ARBA" id="ARBA00076245"/>
    </source>
</evidence>
<evidence type="ECO:0000256" key="4">
    <source>
        <dbReference type="ARBA" id="ARBA00072767"/>
    </source>
</evidence>
<dbReference type="GO" id="GO:0005840">
    <property type="term" value="C:ribosome"/>
    <property type="evidence" value="ECO:0007669"/>
    <property type="project" value="UniProtKB-KW"/>
</dbReference>
<protein>
    <recommendedName>
        <fullName evidence="4">Large ribosomal subunit protein bL20m</fullName>
    </recommendedName>
    <alternativeName>
        <fullName evidence="5">39S ribosomal protein L20, mitochondrial</fullName>
    </alternativeName>
</protein>
<dbReference type="GO" id="GO:0003735">
    <property type="term" value="F:structural constituent of ribosome"/>
    <property type="evidence" value="ECO:0007669"/>
    <property type="project" value="InterPro"/>
</dbReference>